<accession>A0AAD9CW65</accession>
<evidence type="ECO:0000256" key="6">
    <source>
        <dbReference type="RuleBase" id="RU000477"/>
    </source>
</evidence>
<keyword evidence="6" id="KW-0813">Transport</keyword>
<dbReference type="GO" id="GO:0015250">
    <property type="term" value="F:water channel activity"/>
    <property type="evidence" value="ECO:0007669"/>
    <property type="project" value="TreeGrafter"/>
</dbReference>
<comment type="caution">
    <text evidence="8">The sequence shown here is derived from an EMBL/GenBank/DDBJ whole genome shotgun (WGS) entry which is preliminary data.</text>
</comment>
<name>A0AAD9CW65_PAPLA</name>
<feature type="transmembrane region" description="Helical" evidence="7">
    <location>
        <begin position="172"/>
        <end position="191"/>
    </location>
</feature>
<reference evidence="8" key="1">
    <citation type="submission" date="2023-02" db="EMBL/GenBank/DDBJ databases">
        <title>Identification and recombinant expression of a fungal hydrolase from Papiliotrema laurentii that hydrolyzes apple cutin and clears colloidal polyester polyurethane.</title>
        <authorList>
            <consortium name="DOE Joint Genome Institute"/>
            <person name="Roman V.A."/>
            <person name="Bojanowski C."/>
            <person name="Crable B.R."/>
            <person name="Wagner D.N."/>
            <person name="Hung C.S."/>
            <person name="Nadeau L.J."/>
            <person name="Schratz L."/>
            <person name="Haridas S."/>
            <person name="Pangilinan J."/>
            <person name="Lipzen A."/>
            <person name="Na H."/>
            <person name="Yan M."/>
            <person name="Ng V."/>
            <person name="Grigoriev I.V."/>
            <person name="Spatafora J.W."/>
            <person name="Barlow D."/>
            <person name="Biffinger J."/>
            <person name="Kelley-Loughnane N."/>
            <person name="Varaljay V.A."/>
            <person name="Crookes-Goodson W.J."/>
        </authorList>
    </citation>
    <scope>NUCLEOTIDE SEQUENCE</scope>
    <source>
        <strain evidence="8">5307AH</strain>
    </source>
</reference>
<gene>
    <name evidence="8" type="ORF">DB88DRAFT_493734</name>
</gene>
<dbReference type="InterPro" id="IPR023271">
    <property type="entry name" value="Aquaporin-like"/>
</dbReference>
<proteinExistence type="inferred from homology"/>
<dbReference type="InterPro" id="IPR000425">
    <property type="entry name" value="MIP"/>
</dbReference>
<organism evidence="8 9">
    <name type="scientific">Papiliotrema laurentii</name>
    <name type="common">Cryptococcus laurentii</name>
    <dbReference type="NCBI Taxonomy" id="5418"/>
    <lineage>
        <taxon>Eukaryota</taxon>
        <taxon>Fungi</taxon>
        <taxon>Dikarya</taxon>
        <taxon>Basidiomycota</taxon>
        <taxon>Agaricomycotina</taxon>
        <taxon>Tremellomycetes</taxon>
        <taxon>Tremellales</taxon>
        <taxon>Rhynchogastremaceae</taxon>
        <taxon>Papiliotrema</taxon>
    </lineage>
</organism>
<comment type="subcellular location">
    <subcellularLocation>
        <location evidence="1">Membrane</location>
        <topology evidence="1">Multi-pass membrane protein</topology>
    </subcellularLocation>
</comment>
<dbReference type="Gene3D" id="1.20.1080.10">
    <property type="entry name" value="Glycerol uptake facilitator protein"/>
    <property type="match status" value="1"/>
</dbReference>
<keyword evidence="9" id="KW-1185">Reference proteome</keyword>
<feature type="transmembrane region" description="Helical" evidence="7">
    <location>
        <begin position="203"/>
        <end position="223"/>
    </location>
</feature>
<feature type="transmembrane region" description="Helical" evidence="7">
    <location>
        <begin position="129"/>
        <end position="152"/>
    </location>
</feature>
<dbReference type="EMBL" id="JAODAN010000007">
    <property type="protein sequence ID" value="KAK1923089.1"/>
    <property type="molecule type" value="Genomic_DNA"/>
</dbReference>
<evidence type="ECO:0000256" key="3">
    <source>
        <dbReference type="ARBA" id="ARBA00022692"/>
    </source>
</evidence>
<evidence type="ECO:0000256" key="4">
    <source>
        <dbReference type="ARBA" id="ARBA00022989"/>
    </source>
</evidence>
<dbReference type="Proteomes" id="UP001182556">
    <property type="component" value="Unassembled WGS sequence"/>
</dbReference>
<dbReference type="GO" id="GO:0005886">
    <property type="term" value="C:plasma membrane"/>
    <property type="evidence" value="ECO:0007669"/>
    <property type="project" value="TreeGrafter"/>
</dbReference>
<keyword evidence="4 7" id="KW-1133">Transmembrane helix</keyword>
<feature type="transmembrane region" description="Helical" evidence="7">
    <location>
        <begin position="243"/>
        <end position="263"/>
    </location>
</feature>
<dbReference type="InterPro" id="IPR034294">
    <property type="entry name" value="Aquaporin_transptr"/>
</dbReference>
<keyword evidence="3 6" id="KW-0812">Transmembrane</keyword>
<evidence type="ECO:0000256" key="1">
    <source>
        <dbReference type="ARBA" id="ARBA00004141"/>
    </source>
</evidence>
<dbReference type="PRINTS" id="PR00783">
    <property type="entry name" value="MINTRINSICP"/>
</dbReference>
<dbReference type="AlphaFoldDB" id="A0AAD9CW65"/>
<protein>
    <submittedName>
        <fullName evidence="8">Aquaporin-like protein</fullName>
    </submittedName>
</protein>
<comment type="similarity">
    <text evidence="2 6">Belongs to the MIP/aquaporin (TC 1.A.8) family.</text>
</comment>
<evidence type="ECO:0000256" key="2">
    <source>
        <dbReference type="ARBA" id="ARBA00006175"/>
    </source>
</evidence>
<evidence type="ECO:0000313" key="8">
    <source>
        <dbReference type="EMBL" id="KAK1923089.1"/>
    </source>
</evidence>
<feature type="transmembrane region" description="Helical" evidence="7">
    <location>
        <begin position="86"/>
        <end position="108"/>
    </location>
</feature>
<evidence type="ECO:0000256" key="5">
    <source>
        <dbReference type="ARBA" id="ARBA00023136"/>
    </source>
</evidence>
<dbReference type="SUPFAM" id="SSF81338">
    <property type="entry name" value="Aquaporin-like"/>
    <property type="match status" value="1"/>
</dbReference>
<keyword evidence="5 7" id="KW-0472">Membrane</keyword>
<feature type="transmembrane region" description="Helical" evidence="7">
    <location>
        <begin position="31"/>
        <end position="52"/>
    </location>
</feature>
<dbReference type="PANTHER" id="PTHR19139">
    <property type="entry name" value="AQUAPORIN TRANSPORTER"/>
    <property type="match status" value="1"/>
</dbReference>
<dbReference type="PANTHER" id="PTHR19139:SF199">
    <property type="entry name" value="MIP17260P"/>
    <property type="match status" value="1"/>
</dbReference>
<evidence type="ECO:0000256" key="7">
    <source>
        <dbReference type="SAM" id="Phobius"/>
    </source>
</evidence>
<dbReference type="Pfam" id="PF00230">
    <property type="entry name" value="MIP"/>
    <property type="match status" value="1"/>
</dbReference>
<sequence length="286" mass="30811">MAWPARRSSRMTDKHPTFPEKDKYREIKKDLIATLGEFIATILFLLFGLGGVQVVGTSLLAERDALGADASGTSPNGSDAARLLGYYYISSAFGFSLFAIASIFYRFTGSIMNPSVGLALCLCGVIKPLRFILTATAQMVGAIVAAAILDGLTPGPLNVGVALGYGTNRTRGLFIEMFTTATLVMSVLMLAAEKHNLTPLAPLGFGFTLFIVMLWSVPFTGGAVNTARAFGPAVIEGFPDYHWIYWLGPTLGALLSSGLFYILKRIHYWKVNPNQDSTDPHDAPST</sequence>
<evidence type="ECO:0000313" key="9">
    <source>
        <dbReference type="Proteomes" id="UP001182556"/>
    </source>
</evidence>